<dbReference type="EMBL" id="KZ994412">
    <property type="protein sequence ID" value="RKO93001.1"/>
    <property type="molecule type" value="Genomic_DNA"/>
</dbReference>
<accession>A0A4P9WJA8</accession>
<protein>
    <submittedName>
        <fullName evidence="2">TAP42-like protein</fullName>
    </submittedName>
</protein>
<evidence type="ECO:0000313" key="2">
    <source>
        <dbReference type="EMBL" id="RKO93001.1"/>
    </source>
</evidence>
<dbReference type="InterPro" id="IPR038511">
    <property type="entry name" value="TAP42/TAP46-like_sf"/>
</dbReference>
<dbReference type="PANTHER" id="PTHR10933">
    <property type="entry name" value="IMMUNOGLOBULIN-BINDING PROTEIN 1"/>
    <property type="match status" value="1"/>
</dbReference>
<sequence>MENNQKDVKEAVRAFTRCAALVRSLGVFSSNETLEDINTSDLRYLLVDAYLGEVALKIVDSDRAKTLQAAQTYLKRFLATCEQHGALSDEDKSYLDGEISGVAKDADRRRMEKIARYRREKATKDKLKVSKPNDETIDEELDREMILVTVDLMIQRAIESVKMIRDEIIMVEQMRRAREREELERERGGRSEGTAAVDLRERGRGLVDRTGPVLAPDGKLLRPFVLTNRREDLQKQVFRPGHNLPTMTLDQYFDNEVKRGNVLSGGTERPAKYVPEDTDEDAIDAETIKARQWDEFKDDNPRGWGNRMNKG</sequence>
<name>A0A4P9WJA8_9FUNG</name>
<dbReference type="GO" id="GO:0051721">
    <property type="term" value="F:protein phosphatase 2A binding"/>
    <property type="evidence" value="ECO:0007669"/>
    <property type="project" value="TreeGrafter"/>
</dbReference>
<proteinExistence type="predicted"/>
<gene>
    <name evidence="2" type="ORF">BDK51DRAFT_20063</name>
</gene>
<feature type="region of interest" description="Disordered" evidence="1">
    <location>
        <begin position="287"/>
        <end position="311"/>
    </location>
</feature>
<dbReference type="Pfam" id="PF04177">
    <property type="entry name" value="TAP42"/>
    <property type="match status" value="1"/>
</dbReference>
<dbReference type="OrthoDB" id="10261753at2759"/>
<evidence type="ECO:0000313" key="3">
    <source>
        <dbReference type="Proteomes" id="UP000269721"/>
    </source>
</evidence>
<feature type="compositionally biased region" description="Basic and acidic residues" evidence="1">
    <location>
        <begin position="287"/>
        <end position="301"/>
    </location>
</feature>
<dbReference type="InterPro" id="IPR007304">
    <property type="entry name" value="TAP46-like"/>
</dbReference>
<dbReference type="Proteomes" id="UP000269721">
    <property type="component" value="Unassembled WGS sequence"/>
</dbReference>
<dbReference type="GO" id="GO:0009966">
    <property type="term" value="P:regulation of signal transduction"/>
    <property type="evidence" value="ECO:0007669"/>
    <property type="project" value="InterPro"/>
</dbReference>
<reference evidence="3" key="1">
    <citation type="journal article" date="2018" name="Nat. Microbiol.">
        <title>Leveraging single-cell genomics to expand the fungal tree of life.</title>
        <authorList>
            <person name="Ahrendt S.R."/>
            <person name="Quandt C.A."/>
            <person name="Ciobanu D."/>
            <person name="Clum A."/>
            <person name="Salamov A."/>
            <person name="Andreopoulos B."/>
            <person name="Cheng J.F."/>
            <person name="Woyke T."/>
            <person name="Pelin A."/>
            <person name="Henrissat B."/>
            <person name="Reynolds N.K."/>
            <person name="Benny G.L."/>
            <person name="Smith M.E."/>
            <person name="James T.Y."/>
            <person name="Grigoriev I.V."/>
        </authorList>
    </citation>
    <scope>NUCLEOTIDE SEQUENCE [LARGE SCALE GENOMIC DNA]</scope>
</reference>
<dbReference type="AlphaFoldDB" id="A0A4P9WJA8"/>
<evidence type="ECO:0000256" key="1">
    <source>
        <dbReference type="SAM" id="MobiDB-lite"/>
    </source>
</evidence>
<keyword evidence="3" id="KW-1185">Reference proteome</keyword>
<dbReference type="Gene3D" id="1.25.40.540">
    <property type="entry name" value="TAP42-like family"/>
    <property type="match status" value="1"/>
</dbReference>
<dbReference type="GO" id="GO:0035303">
    <property type="term" value="P:regulation of dephosphorylation"/>
    <property type="evidence" value="ECO:0007669"/>
    <property type="project" value="TreeGrafter"/>
</dbReference>
<dbReference type="PANTHER" id="PTHR10933:SF9">
    <property type="entry name" value="IMMUNOGLOBULIN-BINDING PROTEIN 1"/>
    <property type="match status" value="1"/>
</dbReference>
<dbReference type="GO" id="GO:0005829">
    <property type="term" value="C:cytosol"/>
    <property type="evidence" value="ECO:0007669"/>
    <property type="project" value="TreeGrafter"/>
</dbReference>
<organism evidence="2 3">
    <name type="scientific">Blyttiomyces helicus</name>
    <dbReference type="NCBI Taxonomy" id="388810"/>
    <lineage>
        <taxon>Eukaryota</taxon>
        <taxon>Fungi</taxon>
        <taxon>Fungi incertae sedis</taxon>
        <taxon>Chytridiomycota</taxon>
        <taxon>Chytridiomycota incertae sedis</taxon>
        <taxon>Chytridiomycetes</taxon>
        <taxon>Chytridiomycetes incertae sedis</taxon>
        <taxon>Blyttiomyces</taxon>
    </lineage>
</organism>